<organism evidence="1 2">
    <name type="scientific">Bartonella jaculi</name>
    <dbReference type="NCBI Taxonomy" id="686226"/>
    <lineage>
        <taxon>Bacteria</taxon>
        <taxon>Pseudomonadati</taxon>
        <taxon>Pseudomonadota</taxon>
        <taxon>Alphaproteobacteria</taxon>
        <taxon>Hyphomicrobiales</taxon>
        <taxon>Bartonellaceae</taxon>
        <taxon>Bartonella</taxon>
    </lineage>
</organism>
<dbReference type="EMBL" id="BAABIZ010000010">
    <property type="protein sequence ID" value="GAA5108390.1"/>
    <property type="molecule type" value="Genomic_DNA"/>
</dbReference>
<proteinExistence type="predicted"/>
<protein>
    <submittedName>
        <fullName evidence="1">Uncharacterized protein</fullName>
    </submittedName>
</protein>
<evidence type="ECO:0000313" key="1">
    <source>
        <dbReference type="EMBL" id="GAA5108390.1"/>
    </source>
</evidence>
<evidence type="ECO:0000313" key="2">
    <source>
        <dbReference type="Proteomes" id="UP001500864"/>
    </source>
</evidence>
<comment type="caution">
    <text evidence="1">The sequence shown here is derived from an EMBL/GenBank/DDBJ whole genome shotgun (WGS) entry which is preliminary data.</text>
</comment>
<accession>A0ABP9N6K5</accession>
<gene>
    <name evidence="1" type="ORF">GCM10023261_10600</name>
</gene>
<reference evidence="2" key="1">
    <citation type="journal article" date="2019" name="Int. J. Syst. Evol. Microbiol.">
        <title>The Global Catalogue of Microorganisms (GCM) 10K type strain sequencing project: providing services to taxonomists for standard genome sequencing and annotation.</title>
        <authorList>
            <consortium name="The Broad Institute Genomics Platform"/>
            <consortium name="The Broad Institute Genome Sequencing Center for Infectious Disease"/>
            <person name="Wu L."/>
            <person name="Ma J."/>
        </authorList>
    </citation>
    <scope>NUCLEOTIDE SEQUENCE [LARGE SCALE GENOMIC DNA]</scope>
    <source>
        <strain evidence="2">JCM 17712</strain>
    </source>
</reference>
<keyword evidence="2" id="KW-1185">Reference proteome</keyword>
<sequence>MHNMIAFYNSEVKRFNDTYPHADRKTPASAVDNFVNSDVKKDKLEL</sequence>
<dbReference type="Proteomes" id="UP001500864">
    <property type="component" value="Unassembled WGS sequence"/>
</dbReference>
<name>A0ABP9N6K5_9HYPH</name>